<evidence type="ECO:0000313" key="10">
    <source>
        <dbReference type="Proteomes" id="UP001428341"/>
    </source>
</evidence>
<dbReference type="AlphaFoldDB" id="A0AAP0MEE9"/>
<comment type="caution">
    <text evidence="9">The sequence shown here is derived from an EMBL/GenBank/DDBJ whole genome shotgun (WGS) entry which is preliminary data.</text>
</comment>
<feature type="compositionally biased region" description="Polar residues" evidence="8">
    <location>
        <begin position="9"/>
        <end position="21"/>
    </location>
</feature>
<dbReference type="GO" id="GO:0009734">
    <property type="term" value="P:auxin-activated signaling pathway"/>
    <property type="evidence" value="ECO:0007669"/>
    <property type="project" value="UniProtKB-KW"/>
</dbReference>
<evidence type="ECO:0000256" key="8">
    <source>
        <dbReference type="SAM" id="MobiDB-lite"/>
    </source>
</evidence>
<reference evidence="9 10" key="1">
    <citation type="submission" date="2024-05" db="EMBL/GenBank/DDBJ databases">
        <title>Haplotype-resolved chromosome-level genome assembly of Huyou (Citrus changshanensis).</title>
        <authorList>
            <person name="Miao C."/>
            <person name="Chen W."/>
            <person name="Wu Y."/>
            <person name="Wang L."/>
            <person name="Zhao S."/>
            <person name="Grierson D."/>
            <person name="Xu C."/>
            <person name="Chen K."/>
        </authorList>
    </citation>
    <scope>NUCLEOTIDE SEQUENCE [LARGE SCALE GENOMIC DNA]</scope>
    <source>
        <strain evidence="9">01-14</strain>
        <tissue evidence="9">Leaf</tissue>
    </source>
</reference>
<evidence type="ECO:0000256" key="2">
    <source>
        <dbReference type="ARBA" id="ARBA00004236"/>
    </source>
</evidence>
<name>A0AAP0MEE9_9ROSI</name>
<evidence type="ECO:0000256" key="6">
    <source>
        <dbReference type="ARBA" id="ARBA00023136"/>
    </source>
</evidence>
<feature type="compositionally biased region" description="Basic residues" evidence="8">
    <location>
        <begin position="22"/>
        <end position="33"/>
    </location>
</feature>
<comment type="function">
    <text evidence="1">Involved in auxin transport. Regulator of the auxin signaling pathway.</text>
</comment>
<feature type="region of interest" description="Disordered" evidence="8">
    <location>
        <begin position="300"/>
        <end position="322"/>
    </location>
</feature>
<dbReference type="InterPro" id="IPR039621">
    <property type="entry name" value="BG1-like"/>
</dbReference>
<keyword evidence="10" id="KW-1185">Reference proteome</keyword>
<feature type="compositionally biased region" description="Basic and acidic residues" evidence="8">
    <location>
        <begin position="300"/>
        <end position="310"/>
    </location>
</feature>
<dbReference type="Proteomes" id="UP001428341">
    <property type="component" value="Unassembled WGS sequence"/>
</dbReference>
<sequence>MERTHRDSITFNSSPTLSSKNKPIRRKDVHKSAKPTDPGHMGTSTGLHAITHTKENTAPQIPVHTHVSRGVTNLHANHANPNPLPLPVYVPTSLNPLHHSAISFSTDYATAHLPCVDVHPKTSNGQNSAGGHIILSELDGDPPNLTGLAANMDMEDDENDSDYVATSVDGADSSEEMYQRRRTPSFSSSLLDAIYHSIDESNNNNKRKEEMGFCCDKALMTRQRNSRVEQEADTLRRAIMVENWMEKQSSLDSILNLKNNSISNSSSDSTSSACADSRSFYKERSRRSKPVQSVKCMQFDRRIIDEENPKPKQKQKQKPEGGFTKTKLKALKIYGELKKVKQPISPGGRFTSFLNSIFSSGNAKKVNVCTVKAMEDVNFDRKSKSTCSRACVSNANTPPPSKGNIINNYGIKRSVRFYPVSIVVDEDCRPCGHKCIYEDDPSLLPSLKDRVLMKKNEIGVGRFLSNKEISEFVSRDFSPNHDNDDDDEDEDDAFSYSSSDLFELDHLNGIGRYREELPVYETTNLKKNKAIAKGLLF</sequence>
<dbReference type="EMBL" id="JBCGBO010000004">
    <property type="protein sequence ID" value="KAK9208920.1"/>
    <property type="molecule type" value="Genomic_DNA"/>
</dbReference>
<feature type="region of interest" description="Disordered" evidence="8">
    <location>
        <begin position="1"/>
        <end position="46"/>
    </location>
</feature>
<proteinExistence type="inferred from homology"/>
<keyword evidence="6" id="KW-0472">Membrane</keyword>
<evidence type="ECO:0000256" key="3">
    <source>
        <dbReference type="ARBA" id="ARBA00010067"/>
    </source>
</evidence>
<evidence type="ECO:0000256" key="4">
    <source>
        <dbReference type="ARBA" id="ARBA00022448"/>
    </source>
</evidence>
<dbReference type="PANTHER" id="PTHR33541">
    <property type="entry name" value="PROTEIN BIG GRAIN 1-LIKE A-RELATED"/>
    <property type="match status" value="1"/>
</dbReference>
<gene>
    <name evidence="9" type="ORF">WN944_001281</name>
</gene>
<keyword evidence="4" id="KW-0813">Transport</keyword>
<evidence type="ECO:0000313" key="9">
    <source>
        <dbReference type="EMBL" id="KAK9208920.1"/>
    </source>
</evidence>
<evidence type="ECO:0000256" key="7">
    <source>
        <dbReference type="ARBA" id="ARBA00023294"/>
    </source>
</evidence>
<evidence type="ECO:0008006" key="11">
    <source>
        <dbReference type="Google" id="ProtNLM"/>
    </source>
</evidence>
<comment type="similarity">
    <text evidence="3">Belongs to the BIG GRAIN 1 (BG1) plant protein family.</text>
</comment>
<accession>A0AAP0MEE9</accession>
<protein>
    <recommendedName>
        <fullName evidence="11">Protein BIG GRAIN 1-like B</fullName>
    </recommendedName>
</protein>
<keyword evidence="7" id="KW-0927">Auxin signaling pathway</keyword>
<dbReference type="GO" id="GO:0005886">
    <property type="term" value="C:plasma membrane"/>
    <property type="evidence" value="ECO:0007669"/>
    <property type="project" value="UniProtKB-SubCell"/>
</dbReference>
<keyword evidence="5" id="KW-1003">Cell membrane</keyword>
<evidence type="ECO:0000256" key="1">
    <source>
        <dbReference type="ARBA" id="ARBA00002281"/>
    </source>
</evidence>
<dbReference type="PANTHER" id="PTHR33541:SF31">
    <property type="entry name" value="PROTEIN BIG GRAIN 1-LIKE A"/>
    <property type="match status" value="1"/>
</dbReference>
<comment type="subcellular location">
    <subcellularLocation>
        <location evidence="2">Cell membrane</location>
    </subcellularLocation>
</comment>
<organism evidence="9 10">
    <name type="scientific">Citrus x changshan-huyou</name>
    <dbReference type="NCBI Taxonomy" id="2935761"/>
    <lineage>
        <taxon>Eukaryota</taxon>
        <taxon>Viridiplantae</taxon>
        <taxon>Streptophyta</taxon>
        <taxon>Embryophyta</taxon>
        <taxon>Tracheophyta</taxon>
        <taxon>Spermatophyta</taxon>
        <taxon>Magnoliopsida</taxon>
        <taxon>eudicotyledons</taxon>
        <taxon>Gunneridae</taxon>
        <taxon>Pentapetalae</taxon>
        <taxon>rosids</taxon>
        <taxon>malvids</taxon>
        <taxon>Sapindales</taxon>
        <taxon>Rutaceae</taxon>
        <taxon>Aurantioideae</taxon>
        <taxon>Citrus</taxon>
    </lineage>
</organism>
<evidence type="ECO:0000256" key="5">
    <source>
        <dbReference type="ARBA" id="ARBA00022475"/>
    </source>
</evidence>